<name>A0A6S6SW06_9GAMM</name>
<feature type="signal peptide" evidence="1">
    <location>
        <begin position="1"/>
        <end position="19"/>
    </location>
</feature>
<evidence type="ECO:0008006" key="3">
    <source>
        <dbReference type="Google" id="ProtNLM"/>
    </source>
</evidence>
<dbReference type="EMBL" id="CACVAY010000056">
    <property type="protein sequence ID" value="CAA6812730.1"/>
    <property type="molecule type" value="Genomic_DNA"/>
</dbReference>
<feature type="chain" id="PRO_5027982482" description="Lipoprotein" evidence="1">
    <location>
        <begin position="20"/>
        <end position="258"/>
    </location>
</feature>
<sequence length="258" mass="29964">MIRCRVYVFLMVFAVFLSACGVSHNVPEAEPIYNQGAAPYFSKISEDELSRVSQRLYQNITQGDADRIVQWNDQQQSLNLGFGFVWYPQTSVLTAKSSFPKYLQYLQKEQVPLPIWLVNAMPRGAPWSNRQSFEQSIGDPEMRELRRILRMTKELQVLFLLERLHENTPKMVQQAKGRERKRLIYNLHAMQNVKDGLYPLLDYVSFDEKRLPIVLSRMEKQTSDERVLAAFVESVEDNTGFSGGAVEDRIRSYLNPVY</sequence>
<protein>
    <recommendedName>
        <fullName evidence="3">Lipoprotein</fullName>
    </recommendedName>
</protein>
<evidence type="ECO:0000313" key="2">
    <source>
        <dbReference type="EMBL" id="CAA6812730.1"/>
    </source>
</evidence>
<accession>A0A6S6SW06</accession>
<evidence type="ECO:0000256" key="1">
    <source>
        <dbReference type="SAM" id="SignalP"/>
    </source>
</evidence>
<reference evidence="2" key="1">
    <citation type="submission" date="2020-01" db="EMBL/GenBank/DDBJ databases">
        <authorList>
            <person name="Meier V. D."/>
            <person name="Meier V D."/>
        </authorList>
    </citation>
    <scope>NUCLEOTIDE SEQUENCE</scope>
    <source>
        <strain evidence="2">HLG_WM_MAG_07</strain>
    </source>
</reference>
<gene>
    <name evidence="2" type="ORF">HELGO_WM14744</name>
</gene>
<keyword evidence="1" id="KW-0732">Signal</keyword>
<proteinExistence type="predicted"/>
<dbReference type="AlphaFoldDB" id="A0A6S6SW06"/>
<organism evidence="2">
    <name type="scientific">uncultured Thiotrichaceae bacterium</name>
    <dbReference type="NCBI Taxonomy" id="298394"/>
    <lineage>
        <taxon>Bacteria</taxon>
        <taxon>Pseudomonadati</taxon>
        <taxon>Pseudomonadota</taxon>
        <taxon>Gammaproteobacteria</taxon>
        <taxon>Thiotrichales</taxon>
        <taxon>Thiotrichaceae</taxon>
        <taxon>environmental samples</taxon>
    </lineage>
</organism>
<dbReference type="PROSITE" id="PS51257">
    <property type="entry name" value="PROKAR_LIPOPROTEIN"/>
    <property type="match status" value="1"/>
</dbReference>